<protein>
    <submittedName>
        <fullName evidence="2">Uncharacterized protein</fullName>
    </submittedName>
</protein>
<evidence type="ECO:0000313" key="2">
    <source>
        <dbReference type="EMBL" id="RAO75913.1"/>
    </source>
</evidence>
<feature type="transmembrane region" description="Helical" evidence="1">
    <location>
        <begin position="57"/>
        <end position="78"/>
    </location>
</feature>
<accession>A0A328P3P1</accession>
<sequence length="102" mass="11957">MGKMNRTQKRQLDLYVHFRDRDMSVFALFRFSWRLYVFILVVGGLSVAAMIHLRSPLFAWAFALGYSLIVLRDAGGFLRTSRAWPMVREVLDWSKVDELSKK</sequence>
<evidence type="ECO:0000256" key="1">
    <source>
        <dbReference type="SAM" id="Phobius"/>
    </source>
</evidence>
<dbReference type="Proteomes" id="UP000248926">
    <property type="component" value="Unassembled WGS sequence"/>
</dbReference>
<reference evidence="2 3" key="1">
    <citation type="journal article" date="2018" name="Genet. Mol. Biol.">
        <title>The genome sequence of Dyella jiangningensis FCAV SCS01 from a lignocellulose-decomposing microbial consortium metagenome reveals potential for biotechnological applications.</title>
        <authorList>
            <person name="Desiderato J.G."/>
            <person name="Alvarenga D.O."/>
            <person name="Constancio M.T.L."/>
            <person name="Alves L.M.C."/>
            <person name="Varani A.M."/>
        </authorList>
    </citation>
    <scope>NUCLEOTIDE SEQUENCE [LARGE SCALE GENOMIC DNA]</scope>
    <source>
        <strain evidence="2 3">FCAV SCS01</strain>
    </source>
</reference>
<evidence type="ECO:0000313" key="3">
    <source>
        <dbReference type="Proteomes" id="UP000248926"/>
    </source>
</evidence>
<keyword evidence="1" id="KW-0472">Membrane</keyword>
<comment type="caution">
    <text evidence="2">The sequence shown here is derived from an EMBL/GenBank/DDBJ whole genome shotgun (WGS) entry which is preliminary data.</text>
</comment>
<feature type="transmembrane region" description="Helical" evidence="1">
    <location>
        <begin position="31"/>
        <end position="51"/>
    </location>
</feature>
<organism evidence="2 3">
    <name type="scientific">Dyella jiangningensis</name>
    <dbReference type="NCBI Taxonomy" id="1379159"/>
    <lineage>
        <taxon>Bacteria</taxon>
        <taxon>Pseudomonadati</taxon>
        <taxon>Pseudomonadota</taxon>
        <taxon>Gammaproteobacteria</taxon>
        <taxon>Lysobacterales</taxon>
        <taxon>Rhodanobacteraceae</taxon>
        <taxon>Dyella</taxon>
    </lineage>
</organism>
<gene>
    <name evidence="2" type="ORF">CA260_17970</name>
</gene>
<dbReference type="EMBL" id="NFZS01000004">
    <property type="protein sequence ID" value="RAO75913.1"/>
    <property type="molecule type" value="Genomic_DNA"/>
</dbReference>
<proteinExistence type="predicted"/>
<keyword evidence="1" id="KW-0812">Transmembrane</keyword>
<dbReference type="AlphaFoldDB" id="A0A328P3P1"/>
<keyword evidence="3" id="KW-1185">Reference proteome</keyword>
<keyword evidence="1" id="KW-1133">Transmembrane helix</keyword>
<name>A0A328P3P1_9GAMM</name>